<feature type="transmembrane region" description="Helical" evidence="1">
    <location>
        <begin position="140"/>
        <end position="160"/>
    </location>
</feature>
<dbReference type="PANTHER" id="PTHR15887">
    <property type="entry name" value="TRANSMEMBRANE PROTEIN 69"/>
    <property type="match status" value="1"/>
</dbReference>
<dbReference type="AlphaFoldDB" id="A0A8D8Q7D4"/>
<feature type="transmembrane region" description="Helical" evidence="1">
    <location>
        <begin position="227"/>
        <end position="247"/>
    </location>
</feature>
<dbReference type="EMBL" id="HBUF01186103">
    <property type="protein sequence ID" value="CAG6656781.1"/>
    <property type="molecule type" value="Transcribed_RNA"/>
</dbReference>
<dbReference type="EMBL" id="HBUF01062687">
    <property type="protein sequence ID" value="CAG6626485.1"/>
    <property type="molecule type" value="Transcribed_RNA"/>
</dbReference>
<organism evidence="2">
    <name type="scientific">Cacopsylla melanoneura</name>
    <dbReference type="NCBI Taxonomy" id="428564"/>
    <lineage>
        <taxon>Eukaryota</taxon>
        <taxon>Metazoa</taxon>
        <taxon>Ecdysozoa</taxon>
        <taxon>Arthropoda</taxon>
        <taxon>Hexapoda</taxon>
        <taxon>Insecta</taxon>
        <taxon>Pterygota</taxon>
        <taxon>Neoptera</taxon>
        <taxon>Paraneoptera</taxon>
        <taxon>Hemiptera</taxon>
        <taxon>Sternorrhyncha</taxon>
        <taxon>Psylloidea</taxon>
        <taxon>Psyllidae</taxon>
        <taxon>Psyllinae</taxon>
        <taxon>Cacopsylla</taxon>
    </lineage>
</organism>
<dbReference type="InterPro" id="IPR021836">
    <property type="entry name" value="DUF3429"/>
</dbReference>
<dbReference type="EMBL" id="HBUF01062686">
    <property type="protein sequence ID" value="CAG6626482.1"/>
    <property type="molecule type" value="Transcribed_RNA"/>
</dbReference>
<evidence type="ECO:0000313" key="2">
    <source>
        <dbReference type="EMBL" id="CAG6626485.1"/>
    </source>
</evidence>
<dbReference type="EMBL" id="HBUF01548618">
    <property type="protein sequence ID" value="CAG6758082.1"/>
    <property type="molecule type" value="Transcribed_RNA"/>
</dbReference>
<keyword evidence="1" id="KW-1133">Transmembrane helix</keyword>
<dbReference type="EMBL" id="HBUF01548616">
    <property type="protein sequence ID" value="CAG6758080.1"/>
    <property type="molecule type" value="Transcribed_RNA"/>
</dbReference>
<dbReference type="EMBL" id="HBUF01186104">
    <property type="protein sequence ID" value="CAG6656783.1"/>
    <property type="molecule type" value="Transcribed_RNA"/>
</dbReference>
<reference evidence="2" key="1">
    <citation type="submission" date="2021-05" db="EMBL/GenBank/DDBJ databases">
        <authorList>
            <person name="Alioto T."/>
            <person name="Alioto T."/>
            <person name="Gomez Garrido J."/>
        </authorList>
    </citation>
    <scope>NUCLEOTIDE SEQUENCE</scope>
</reference>
<name>A0A8D8Q7D4_9HEMI</name>
<dbReference type="EMBL" id="HBUF01343041">
    <property type="protein sequence ID" value="CAG6706202.1"/>
    <property type="molecule type" value="Transcribed_RNA"/>
</dbReference>
<keyword evidence="1" id="KW-0472">Membrane</keyword>
<feature type="transmembrane region" description="Helical" evidence="1">
    <location>
        <begin position="197"/>
        <end position="215"/>
    </location>
</feature>
<protein>
    <submittedName>
        <fullName evidence="2">Transmembrane protein 69</fullName>
    </submittedName>
</protein>
<dbReference type="Pfam" id="PF11911">
    <property type="entry name" value="DUF3429"/>
    <property type="match status" value="1"/>
</dbReference>
<proteinExistence type="predicted"/>
<feature type="transmembrane region" description="Helical" evidence="1">
    <location>
        <begin position="112"/>
        <end position="134"/>
    </location>
</feature>
<accession>A0A8D8Q7D4</accession>
<keyword evidence="1 2" id="KW-0812">Transmembrane</keyword>
<evidence type="ECO:0000256" key="1">
    <source>
        <dbReference type="SAM" id="Phobius"/>
    </source>
</evidence>
<dbReference type="PANTHER" id="PTHR15887:SF1">
    <property type="entry name" value="TRANSMEMBRANE PROTEIN 69"/>
    <property type="match status" value="1"/>
</dbReference>
<dbReference type="EMBL" id="HBUF01062685">
    <property type="protein sequence ID" value="CAG6626479.1"/>
    <property type="molecule type" value="Transcribed_RNA"/>
</dbReference>
<sequence>MLALHLVRSSTCRGSNLSKYVSLKLDHGSLLKTLTSGSSATHRSFSKLTRNQSTSEESSILSTGDTVTLDSKRFLRVPPTNKAEFDEFLGAFMKELVKFSPTDLKQSPKAHLLYGAGGLAPFVLPPLHMLMFGYTDGMAWLQVAYAATILSYMGGIQWGATLQDSSKALPKPTLEALGLAVAPQLVAWFSLLLPIPLGLITSATALTGTLAIDLLKSTYPPWFKSLRIFLTVGAVGSLAGTLVGTILA</sequence>
<dbReference type="EMBL" id="HBUF01548619">
    <property type="protein sequence ID" value="CAG6758083.1"/>
    <property type="molecule type" value="Transcribed_RNA"/>
</dbReference>
<dbReference type="EMBL" id="HBUF01548617">
    <property type="protein sequence ID" value="CAG6758081.1"/>
    <property type="molecule type" value="Transcribed_RNA"/>
</dbReference>
<dbReference type="EMBL" id="HBUF01343042">
    <property type="protein sequence ID" value="CAG6706204.1"/>
    <property type="molecule type" value="Transcribed_RNA"/>
</dbReference>